<dbReference type="Proteomes" id="UP001367513">
    <property type="component" value="Unassembled WGS sequence"/>
</dbReference>
<evidence type="ECO:0000313" key="9">
    <source>
        <dbReference type="EMBL" id="MEK6464732.1"/>
    </source>
</evidence>
<feature type="domain" description="ABC transmembrane type-1" evidence="8">
    <location>
        <begin position="94"/>
        <end position="300"/>
    </location>
</feature>
<dbReference type="InterPro" id="IPR000515">
    <property type="entry name" value="MetI-like"/>
</dbReference>
<dbReference type="RefSeq" id="WP_062400435.1">
    <property type="nucleotide sequence ID" value="NZ_BAAAOD010000083.1"/>
</dbReference>
<keyword evidence="2 7" id="KW-0813">Transport</keyword>
<comment type="subcellular location">
    <subcellularLocation>
        <location evidence="1 7">Cell membrane</location>
        <topology evidence="1 7">Multi-pass membrane protein</topology>
    </subcellularLocation>
</comment>
<feature type="transmembrane region" description="Helical" evidence="7">
    <location>
        <begin position="172"/>
        <end position="193"/>
    </location>
</feature>
<evidence type="ECO:0000256" key="2">
    <source>
        <dbReference type="ARBA" id="ARBA00022448"/>
    </source>
</evidence>
<gene>
    <name evidence="9" type="ORF">WG925_13380</name>
</gene>
<evidence type="ECO:0000256" key="3">
    <source>
        <dbReference type="ARBA" id="ARBA00022475"/>
    </source>
</evidence>
<sequence length="310" mass="33761">MGRFILRRLLQGILVVVVTAFLIFIATFSLGDPFASTGEKVVPPEVAAINRAKFGLDQPLPVQFVNYLGNMVTGDFGLDFDQRRPVSQLLAETVPNTILLAVVALLFLVLFGVTAGVIAAVRRYSFWDVFVTVVSTIGIGVPVFVVAIFLVANVSGVGPFPPVPRSFLEEVPWYWDVILPAFTLAIIESAFVARLMRGSMLEVLQADYIRTARAKGLSERTVIGRHAMRTSLLPVVTFVGLTLGTYIGGAIVTETVFQYNGAGFLLARAITNNNAPVIMAVVVYSVVAYVLLSMLVDILYAYLDPRIRLS</sequence>
<dbReference type="CDD" id="cd06261">
    <property type="entry name" value="TM_PBP2"/>
    <property type="match status" value="1"/>
</dbReference>
<dbReference type="Gene3D" id="1.10.3720.10">
    <property type="entry name" value="MetI-like"/>
    <property type="match status" value="1"/>
</dbReference>
<evidence type="ECO:0000256" key="1">
    <source>
        <dbReference type="ARBA" id="ARBA00004651"/>
    </source>
</evidence>
<evidence type="ECO:0000256" key="4">
    <source>
        <dbReference type="ARBA" id="ARBA00022692"/>
    </source>
</evidence>
<evidence type="ECO:0000256" key="7">
    <source>
        <dbReference type="RuleBase" id="RU363032"/>
    </source>
</evidence>
<keyword evidence="6 7" id="KW-0472">Membrane</keyword>
<dbReference type="PROSITE" id="PS50928">
    <property type="entry name" value="ABC_TM1"/>
    <property type="match status" value="1"/>
</dbReference>
<comment type="similarity">
    <text evidence="7">Belongs to the binding-protein-dependent transport system permease family.</text>
</comment>
<dbReference type="EMBL" id="JBBPIX010000006">
    <property type="protein sequence ID" value="MEK6464732.1"/>
    <property type="molecule type" value="Genomic_DNA"/>
</dbReference>
<comment type="caution">
    <text evidence="9">The sequence shown here is derived from an EMBL/GenBank/DDBJ whole genome shotgun (WGS) entry which is preliminary data.</text>
</comment>
<accession>A0ABU9AGQ1</accession>
<keyword evidence="4 7" id="KW-0812">Transmembrane</keyword>
<dbReference type="PANTHER" id="PTHR43163">
    <property type="entry name" value="DIPEPTIDE TRANSPORT SYSTEM PERMEASE PROTEIN DPPB-RELATED"/>
    <property type="match status" value="1"/>
</dbReference>
<feature type="transmembrane region" description="Helical" evidence="7">
    <location>
        <begin position="277"/>
        <end position="303"/>
    </location>
</feature>
<evidence type="ECO:0000256" key="6">
    <source>
        <dbReference type="ARBA" id="ARBA00023136"/>
    </source>
</evidence>
<keyword evidence="5 7" id="KW-1133">Transmembrane helix</keyword>
<evidence type="ECO:0000259" key="8">
    <source>
        <dbReference type="PROSITE" id="PS50928"/>
    </source>
</evidence>
<feature type="transmembrane region" description="Helical" evidence="7">
    <location>
        <begin position="126"/>
        <end position="152"/>
    </location>
</feature>
<organism evidence="9 10">
    <name type="scientific">Pseudonocardia alni subsp. carboxydivorans</name>
    <dbReference type="NCBI Taxonomy" id="415010"/>
    <lineage>
        <taxon>Bacteria</taxon>
        <taxon>Bacillati</taxon>
        <taxon>Actinomycetota</taxon>
        <taxon>Actinomycetes</taxon>
        <taxon>Pseudonocardiales</taxon>
        <taxon>Pseudonocardiaceae</taxon>
        <taxon>Pseudonocardia</taxon>
    </lineage>
</organism>
<dbReference type="Pfam" id="PF19300">
    <property type="entry name" value="BPD_transp_1_N"/>
    <property type="match status" value="1"/>
</dbReference>
<dbReference type="InterPro" id="IPR035906">
    <property type="entry name" value="MetI-like_sf"/>
</dbReference>
<protein>
    <submittedName>
        <fullName evidence="9">ABC transporter permease</fullName>
    </submittedName>
</protein>
<feature type="transmembrane region" description="Helical" evidence="7">
    <location>
        <begin position="232"/>
        <end position="257"/>
    </location>
</feature>
<feature type="transmembrane region" description="Helical" evidence="7">
    <location>
        <begin position="12"/>
        <end position="31"/>
    </location>
</feature>
<dbReference type="SUPFAM" id="SSF161098">
    <property type="entry name" value="MetI-like"/>
    <property type="match status" value="1"/>
</dbReference>
<dbReference type="Pfam" id="PF00528">
    <property type="entry name" value="BPD_transp_1"/>
    <property type="match status" value="1"/>
</dbReference>
<name>A0ABU9AGQ1_PSEA5</name>
<dbReference type="PANTHER" id="PTHR43163:SF7">
    <property type="entry name" value="DIPEPTIDE-TRANSPORT INTEGRAL MEMBRANE PROTEIN ABC TRANSPORTER DPPB-RELATED"/>
    <property type="match status" value="1"/>
</dbReference>
<proteinExistence type="inferred from homology"/>
<reference evidence="9 10" key="1">
    <citation type="submission" date="2024-03" db="EMBL/GenBank/DDBJ databases">
        <title>Draft genome sequence of Pseudonocardia carboxydivorans JCM 14827.</title>
        <authorList>
            <person name="Duangmal K."/>
        </authorList>
    </citation>
    <scope>NUCLEOTIDE SEQUENCE [LARGE SCALE GENOMIC DNA]</scope>
    <source>
        <strain evidence="9 10">JCM 14827</strain>
    </source>
</reference>
<keyword evidence="3" id="KW-1003">Cell membrane</keyword>
<dbReference type="InterPro" id="IPR045621">
    <property type="entry name" value="BPD_transp_1_N"/>
</dbReference>
<evidence type="ECO:0000313" key="10">
    <source>
        <dbReference type="Proteomes" id="UP001367513"/>
    </source>
</evidence>
<dbReference type="GeneID" id="98051963"/>
<feature type="transmembrane region" description="Helical" evidence="7">
    <location>
        <begin position="98"/>
        <end position="119"/>
    </location>
</feature>
<keyword evidence="10" id="KW-1185">Reference proteome</keyword>
<evidence type="ECO:0000256" key="5">
    <source>
        <dbReference type="ARBA" id="ARBA00022989"/>
    </source>
</evidence>